<keyword evidence="1" id="KW-0812">Transmembrane</keyword>
<feature type="transmembrane region" description="Helical" evidence="1">
    <location>
        <begin position="49"/>
        <end position="67"/>
    </location>
</feature>
<evidence type="ECO:0008006" key="4">
    <source>
        <dbReference type="Google" id="ProtNLM"/>
    </source>
</evidence>
<keyword evidence="3" id="KW-1185">Reference proteome</keyword>
<dbReference type="Proteomes" id="UP000228593">
    <property type="component" value="Unassembled WGS sequence"/>
</dbReference>
<sequence length="118" mass="12699">MSDRFFIRLLYGTLPLLVWAFHFFAVYLLVAAQCSPALITPQAPRHAMLAMLSVLALGACATLLWRARATLRDGAKDGAKNDANTPRLLDWAQAGGAVLAMLGVIWTSVPVLMIDGCG</sequence>
<reference evidence="2 3" key="1">
    <citation type="submission" date="2017-10" db="EMBL/GenBank/DDBJ databases">
        <title>Massilia psychrophilum sp. nov., a novel purple-pigmented bacterium isolated from Tianshan glacier, Xinjiang Municipality, China.</title>
        <authorList>
            <person name="Wang H."/>
        </authorList>
    </citation>
    <scope>NUCLEOTIDE SEQUENCE [LARGE SCALE GENOMIC DNA]</scope>
    <source>
        <strain evidence="2 3">JCM 30813</strain>
    </source>
</reference>
<evidence type="ECO:0000313" key="3">
    <source>
        <dbReference type="Proteomes" id="UP000228593"/>
    </source>
</evidence>
<comment type="caution">
    <text evidence="2">The sequence shown here is derived from an EMBL/GenBank/DDBJ whole genome shotgun (WGS) entry which is preliminary data.</text>
</comment>
<protein>
    <recommendedName>
        <fullName evidence="4">MFS transporter</fullName>
    </recommendedName>
</protein>
<evidence type="ECO:0000313" key="2">
    <source>
        <dbReference type="EMBL" id="PIL41580.1"/>
    </source>
</evidence>
<dbReference type="EMBL" id="PDOB01000001">
    <property type="protein sequence ID" value="PIL41580.1"/>
    <property type="molecule type" value="Genomic_DNA"/>
</dbReference>
<evidence type="ECO:0000256" key="1">
    <source>
        <dbReference type="SAM" id="Phobius"/>
    </source>
</evidence>
<keyword evidence="1" id="KW-1133">Transmembrane helix</keyword>
<accession>A0A2G8T695</accession>
<feature type="transmembrane region" description="Helical" evidence="1">
    <location>
        <begin position="9"/>
        <end position="29"/>
    </location>
</feature>
<name>A0A2G8T695_9BURK</name>
<gene>
    <name evidence="2" type="ORF">CR103_00570</name>
</gene>
<dbReference type="AlphaFoldDB" id="A0A2G8T695"/>
<dbReference type="RefSeq" id="WP_099914066.1">
    <property type="nucleotide sequence ID" value="NZ_BMHS01000001.1"/>
</dbReference>
<keyword evidence="1" id="KW-0472">Membrane</keyword>
<proteinExistence type="predicted"/>
<dbReference type="OrthoDB" id="8759624at2"/>
<organism evidence="2 3">
    <name type="scientific">Massilia psychrophila</name>
    <dbReference type="NCBI Taxonomy" id="1603353"/>
    <lineage>
        <taxon>Bacteria</taxon>
        <taxon>Pseudomonadati</taxon>
        <taxon>Pseudomonadota</taxon>
        <taxon>Betaproteobacteria</taxon>
        <taxon>Burkholderiales</taxon>
        <taxon>Oxalobacteraceae</taxon>
        <taxon>Telluria group</taxon>
        <taxon>Massilia</taxon>
    </lineage>
</organism>
<feature type="transmembrane region" description="Helical" evidence="1">
    <location>
        <begin position="88"/>
        <end position="109"/>
    </location>
</feature>